<organism evidence="1 2">
    <name type="scientific">Actinoalloteichus hymeniacidonis</name>
    <dbReference type="NCBI Taxonomy" id="340345"/>
    <lineage>
        <taxon>Bacteria</taxon>
        <taxon>Bacillati</taxon>
        <taxon>Actinomycetota</taxon>
        <taxon>Actinomycetes</taxon>
        <taxon>Pseudonocardiales</taxon>
        <taxon>Pseudonocardiaceae</taxon>
        <taxon>Actinoalloteichus</taxon>
    </lineage>
</organism>
<evidence type="ECO:0000313" key="1">
    <source>
        <dbReference type="EMBL" id="AOS65272.1"/>
    </source>
</evidence>
<dbReference type="KEGG" id="ahm:TL08_22450"/>
<protein>
    <submittedName>
        <fullName evidence="1">Uncharacterized protein</fullName>
    </submittedName>
</protein>
<gene>
    <name evidence="1" type="ORF">TL08_22450</name>
</gene>
<dbReference type="AlphaFoldDB" id="A0AAC9HTE6"/>
<evidence type="ECO:0000313" key="2">
    <source>
        <dbReference type="Proteomes" id="UP000095210"/>
    </source>
</evidence>
<proteinExistence type="predicted"/>
<dbReference type="Proteomes" id="UP000095210">
    <property type="component" value="Chromosome"/>
</dbReference>
<dbReference type="EMBL" id="CP014859">
    <property type="protein sequence ID" value="AOS65272.1"/>
    <property type="molecule type" value="Genomic_DNA"/>
</dbReference>
<accession>A0AAC9HTE6</accession>
<name>A0AAC9HTE6_9PSEU</name>
<keyword evidence="2" id="KW-1185">Reference proteome</keyword>
<sequence length="259" mass="28113">MSVTDVVAQLRRAHALLTEARRAAAQAEAAITDGATVFATATTGSTQPEVSQINRLAARSGQDVRAARDLFTQTQDLINGYCHEIAGHGIGSEPAPLVALTATDTVSGPTPATTLARHTDQHPDPAIRYAEQIAELRRNGTKVSPERIVFMQRLRTGRIVWLEHGGRWAGLAHILAGTKREEFESCGTAGERVPDLISAALDRGRLVGYIGEDRPVYEVEIDGDTRRVAITVSDNGYIVGAHPMSLDKVLRPHKERNER</sequence>
<reference evidence="2" key="1">
    <citation type="submission" date="2016-03" db="EMBL/GenBank/DDBJ databases">
        <title>Complete genome sequence of the type strain Actinoalloteichus hymeniacidonis DSM 45092.</title>
        <authorList>
            <person name="Schaffert L."/>
            <person name="Albersmeier A."/>
            <person name="Winkler A."/>
            <person name="Kalinowski J."/>
            <person name="Zotchev S."/>
            <person name="Ruckert C."/>
        </authorList>
    </citation>
    <scope>NUCLEOTIDE SEQUENCE [LARGE SCALE GENOMIC DNA]</scope>
    <source>
        <strain evidence="2">HPA177(T) (DSM 45092(T))</strain>
    </source>
</reference>
<dbReference type="RefSeq" id="WP_157421248.1">
    <property type="nucleotide sequence ID" value="NZ_CP014859.1"/>
</dbReference>